<comment type="similarity">
    <text evidence="11 12">Belongs to the TonB-dependent receptor family.</text>
</comment>
<comment type="caution">
    <text evidence="15">The sequence shown here is derived from an EMBL/GenBank/DDBJ whole genome shotgun (WGS) entry which is preliminary data.</text>
</comment>
<evidence type="ECO:0000256" key="4">
    <source>
        <dbReference type="ARBA" id="ARBA00022496"/>
    </source>
</evidence>
<evidence type="ECO:0000256" key="11">
    <source>
        <dbReference type="PROSITE-ProRule" id="PRU01360"/>
    </source>
</evidence>
<dbReference type="AlphaFoldDB" id="A0AAP8SPH2"/>
<organism evidence="15 16">
    <name type="scientific">Halioglobus japonicus</name>
    <dbReference type="NCBI Taxonomy" id="930805"/>
    <lineage>
        <taxon>Bacteria</taxon>
        <taxon>Pseudomonadati</taxon>
        <taxon>Pseudomonadota</taxon>
        <taxon>Gammaproteobacteria</taxon>
        <taxon>Cellvibrionales</taxon>
        <taxon>Halieaceae</taxon>
        <taxon>Halioglobus</taxon>
    </lineage>
</organism>
<dbReference type="EMBL" id="PKUR01000001">
    <property type="protein sequence ID" value="PLW87586.1"/>
    <property type="molecule type" value="Genomic_DNA"/>
</dbReference>
<evidence type="ECO:0000256" key="9">
    <source>
        <dbReference type="ARBA" id="ARBA00023136"/>
    </source>
</evidence>
<keyword evidence="10 11" id="KW-0998">Cell outer membrane</keyword>
<accession>A0AAP8SPH2</accession>
<feature type="domain" description="TonB-dependent receptor-like beta-barrel" evidence="13">
    <location>
        <begin position="337"/>
        <end position="755"/>
    </location>
</feature>
<protein>
    <submittedName>
        <fullName evidence="15">TonB-dependent receptor</fullName>
    </submittedName>
</protein>
<keyword evidence="6" id="KW-0408">Iron</keyword>
<dbReference type="Pfam" id="PF07715">
    <property type="entry name" value="Plug"/>
    <property type="match status" value="1"/>
</dbReference>
<gene>
    <name evidence="15" type="ORF">C0029_03110</name>
</gene>
<keyword evidence="4" id="KW-0410">Iron transport</keyword>
<keyword evidence="5 11" id="KW-0812">Transmembrane</keyword>
<dbReference type="SUPFAM" id="SSF56935">
    <property type="entry name" value="Porins"/>
    <property type="match status" value="1"/>
</dbReference>
<keyword evidence="16" id="KW-1185">Reference proteome</keyword>
<dbReference type="GO" id="GO:0009279">
    <property type="term" value="C:cell outer membrane"/>
    <property type="evidence" value="ECO:0007669"/>
    <property type="project" value="UniProtKB-SubCell"/>
</dbReference>
<evidence type="ECO:0000256" key="12">
    <source>
        <dbReference type="RuleBase" id="RU003357"/>
    </source>
</evidence>
<dbReference type="InterPro" id="IPR039426">
    <property type="entry name" value="TonB-dep_rcpt-like"/>
</dbReference>
<keyword evidence="15" id="KW-0675">Receptor</keyword>
<evidence type="ECO:0000259" key="13">
    <source>
        <dbReference type="Pfam" id="PF00593"/>
    </source>
</evidence>
<dbReference type="PROSITE" id="PS52016">
    <property type="entry name" value="TONB_DEPENDENT_REC_3"/>
    <property type="match status" value="1"/>
</dbReference>
<evidence type="ECO:0000256" key="10">
    <source>
        <dbReference type="ARBA" id="ARBA00023237"/>
    </source>
</evidence>
<evidence type="ECO:0000256" key="5">
    <source>
        <dbReference type="ARBA" id="ARBA00022692"/>
    </source>
</evidence>
<keyword evidence="7" id="KW-0406">Ion transport</keyword>
<evidence type="ECO:0000256" key="7">
    <source>
        <dbReference type="ARBA" id="ARBA00023065"/>
    </source>
</evidence>
<evidence type="ECO:0000259" key="14">
    <source>
        <dbReference type="Pfam" id="PF07715"/>
    </source>
</evidence>
<keyword evidence="3 11" id="KW-1134">Transmembrane beta strand</keyword>
<evidence type="ECO:0000256" key="6">
    <source>
        <dbReference type="ARBA" id="ARBA00023004"/>
    </source>
</evidence>
<dbReference type="InterPro" id="IPR000531">
    <property type="entry name" value="Beta-barrel_TonB"/>
</dbReference>
<dbReference type="GO" id="GO:0006826">
    <property type="term" value="P:iron ion transport"/>
    <property type="evidence" value="ECO:0007669"/>
    <property type="project" value="UniProtKB-KW"/>
</dbReference>
<comment type="subcellular location">
    <subcellularLocation>
        <location evidence="1 11">Cell outer membrane</location>
        <topology evidence="1 11">Multi-pass membrane protein</topology>
    </subcellularLocation>
</comment>
<sequence length="792" mass="88242">MHVSSLSLHLAGLISVTADVTAMLKWRHNDKRPCMQLRLSLTLGLTTSLTAAAAQAQPLDTRLEEVIVTAQLVEQSARETPLSLVTLEQDTLRDLGIAGIDDIRAQVPNFVIDRFPSSQQTLRLFVRGLGITDVQITQDPAVGVYLDGVYLARSTGLATDVADLERIEVLRGPQGTLYGRNTTGGALNMVTSKPDAERPAANMELGAGNRDRRFAKASVNLPLGGEHAIKLAALGHRIDGFIGNQGPGGGFGDYRGEAYRFDWRWQPGDQLTLDYSWDKSRLETYNYTPQAVAPGIPTGTPVDAAIISSQRFVTYSERRLDTLATSVPLLPTDTTIEGHALSLSWDWSPLTLKSITAWRELTDDSYIDFASGASEEYRVDFSAISLGNGEQTYPSVRTRVDQEQFSQEFQALGQWQSLDAIAGLYYFEEKARENWFPMHHIFSFPIIESGDQAVAVNIRAEDNQIENQALAIYNQLTWHATDVWHLSLGWRYSRDQREVERLFRQENYVDFGDVVLGPFETSDFEAAAKEDFNNLSFSASVEHDWSEGTRLYAKVVEAYKSGGFNTRDPNPESFAKGFDEEINRTAEIGLKGVWLQQALRFSLAAFYSDIEDMQLNFLLPNSISDTRVFNSGSATLSGIELEASAFLSSKLLARVSYAYLDTDIDDVIDPFSGESRRFYFDNAPNNSASFNVDYAIADFSWGSWALNINGSYTDERKKQDDQLAIDSYSLLGARLSLSDIAVAKGELSVSAWIQNALDEDYVTFTIDNLPHASRAVYWGEPRSWGLDLRYSY</sequence>
<proteinExistence type="inferred from homology"/>
<keyword evidence="2 11" id="KW-0813">Transport</keyword>
<dbReference type="InterPro" id="IPR012910">
    <property type="entry name" value="Plug_dom"/>
</dbReference>
<keyword evidence="8 12" id="KW-0798">TonB box</keyword>
<name>A0AAP8SPH2_9GAMM</name>
<evidence type="ECO:0000313" key="16">
    <source>
        <dbReference type="Proteomes" id="UP000235162"/>
    </source>
</evidence>
<evidence type="ECO:0000256" key="3">
    <source>
        <dbReference type="ARBA" id="ARBA00022452"/>
    </source>
</evidence>
<dbReference type="InterPro" id="IPR036942">
    <property type="entry name" value="Beta-barrel_TonB_sf"/>
</dbReference>
<evidence type="ECO:0000256" key="1">
    <source>
        <dbReference type="ARBA" id="ARBA00004571"/>
    </source>
</evidence>
<feature type="domain" description="TonB-dependent receptor plug" evidence="14">
    <location>
        <begin position="77"/>
        <end position="186"/>
    </location>
</feature>
<dbReference type="Proteomes" id="UP000235162">
    <property type="component" value="Unassembled WGS sequence"/>
</dbReference>
<reference evidence="15 16" key="1">
    <citation type="submission" date="2018-01" db="EMBL/GenBank/DDBJ databases">
        <title>The draft genome sequence of Halioglobus japonicus S1-36.</title>
        <authorList>
            <person name="Du Z.-J."/>
            <person name="Shi M.-J."/>
        </authorList>
    </citation>
    <scope>NUCLEOTIDE SEQUENCE [LARGE SCALE GENOMIC DNA]</scope>
    <source>
        <strain evidence="15 16">S1-36</strain>
    </source>
</reference>
<evidence type="ECO:0000313" key="15">
    <source>
        <dbReference type="EMBL" id="PLW87586.1"/>
    </source>
</evidence>
<dbReference type="Gene3D" id="2.40.170.20">
    <property type="entry name" value="TonB-dependent receptor, beta-barrel domain"/>
    <property type="match status" value="1"/>
</dbReference>
<evidence type="ECO:0000256" key="8">
    <source>
        <dbReference type="ARBA" id="ARBA00023077"/>
    </source>
</evidence>
<keyword evidence="9 11" id="KW-0472">Membrane</keyword>
<dbReference type="PANTHER" id="PTHR32552">
    <property type="entry name" value="FERRICHROME IRON RECEPTOR-RELATED"/>
    <property type="match status" value="1"/>
</dbReference>
<dbReference type="Pfam" id="PF00593">
    <property type="entry name" value="TonB_dep_Rec_b-barrel"/>
    <property type="match status" value="1"/>
</dbReference>
<evidence type="ECO:0000256" key="2">
    <source>
        <dbReference type="ARBA" id="ARBA00022448"/>
    </source>
</evidence>
<dbReference type="PANTHER" id="PTHR32552:SF81">
    <property type="entry name" value="TONB-DEPENDENT OUTER MEMBRANE RECEPTOR"/>
    <property type="match status" value="1"/>
</dbReference>